<sequence>MVGTIKESLCRAVGRHLLEEDDFRFRRLTEVEAVINEQPLTYVSEDIECIRPIDFLLPNAELTFQISELRQEPATTFTREQLLQKWRTSQRTLNRFWKKTWFDTYPNPLRQRIQSEHRHPRSCSSRSPRVNEIALIEEDAPRSVRKLVRVVSTISSEDQAVRAVRLRLGNGRECTRAIDLIAFLEVIDGD</sequence>
<dbReference type="Pfam" id="PF18701">
    <property type="entry name" value="DUF5641"/>
    <property type="match status" value="1"/>
</dbReference>
<dbReference type="EMBL" id="UYWY01024999">
    <property type="protein sequence ID" value="VDM49305.1"/>
    <property type="molecule type" value="Genomic_DNA"/>
</dbReference>
<feature type="domain" description="DUF5641" evidence="1">
    <location>
        <begin position="85"/>
        <end position="182"/>
    </location>
</feature>
<dbReference type="WBParaSite" id="TCNE_0001798801-mRNA-1">
    <property type="protein sequence ID" value="TCNE_0001798801-mRNA-1"/>
    <property type="gene ID" value="TCNE_0001798801"/>
</dbReference>
<protein>
    <submittedName>
        <fullName evidence="4">DUF5641 domain-containing protein</fullName>
    </submittedName>
</protein>
<dbReference type="PANTHER" id="PTHR47331">
    <property type="entry name" value="PHD-TYPE DOMAIN-CONTAINING PROTEIN"/>
    <property type="match status" value="1"/>
</dbReference>
<keyword evidence="3" id="KW-1185">Reference proteome</keyword>
<dbReference type="Proteomes" id="UP000050794">
    <property type="component" value="Unassembled WGS sequence"/>
</dbReference>
<proteinExistence type="predicted"/>
<reference evidence="4" key="1">
    <citation type="submission" date="2016-06" db="UniProtKB">
        <authorList>
            <consortium name="WormBaseParasite"/>
        </authorList>
    </citation>
    <scope>IDENTIFICATION</scope>
</reference>
<organism evidence="3 4">
    <name type="scientific">Toxocara canis</name>
    <name type="common">Canine roundworm</name>
    <dbReference type="NCBI Taxonomy" id="6265"/>
    <lineage>
        <taxon>Eukaryota</taxon>
        <taxon>Metazoa</taxon>
        <taxon>Ecdysozoa</taxon>
        <taxon>Nematoda</taxon>
        <taxon>Chromadorea</taxon>
        <taxon>Rhabditida</taxon>
        <taxon>Spirurina</taxon>
        <taxon>Ascaridomorpha</taxon>
        <taxon>Ascaridoidea</taxon>
        <taxon>Toxocaridae</taxon>
        <taxon>Toxocara</taxon>
    </lineage>
</organism>
<dbReference type="InterPro" id="IPR040676">
    <property type="entry name" value="DUF5641"/>
</dbReference>
<evidence type="ECO:0000313" key="3">
    <source>
        <dbReference type="Proteomes" id="UP000050794"/>
    </source>
</evidence>
<accession>A0A183VB64</accession>
<evidence type="ECO:0000313" key="2">
    <source>
        <dbReference type="EMBL" id="VDM49305.1"/>
    </source>
</evidence>
<evidence type="ECO:0000259" key="1">
    <source>
        <dbReference type="Pfam" id="PF18701"/>
    </source>
</evidence>
<reference evidence="2 3" key="2">
    <citation type="submission" date="2018-11" db="EMBL/GenBank/DDBJ databases">
        <authorList>
            <consortium name="Pathogen Informatics"/>
        </authorList>
    </citation>
    <scope>NUCLEOTIDE SEQUENCE [LARGE SCALE GENOMIC DNA]</scope>
</reference>
<gene>
    <name evidence="2" type="ORF">TCNE_LOCUS17984</name>
</gene>
<name>A0A183VB64_TOXCA</name>
<dbReference type="AlphaFoldDB" id="A0A183VB64"/>
<evidence type="ECO:0000313" key="4">
    <source>
        <dbReference type="WBParaSite" id="TCNE_0001798801-mRNA-1"/>
    </source>
</evidence>